<comment type="caution">
    <text evidence="1">The sequence shown here is derived from an EMBL/GenBank/DDBJ whole genome shotgun (WGS) entry which is preliminary data.</text>
</comment>
<evidence type="ECO:0000313" key="1">
    <source>
        <dbReference type="EMBL" id="CAG7727486.1"/>
    </source>
</evidence>
<keyword evidence="2" id="KW-1185">Reference proteome</keyword>
<sequence length="30" mass="3585">MDSFEIDDVLREYDQVIFARTSPQQKLQIV</sequence>
<protein>
    <submittedName>
        <fullName evidence="1">Uncharacterized protein</fullName>
    </submittedName>
</protein>
<dbReference type="AlphaFoldDB" id="A0A8J2K405"/>
<evidence type="ECO:0000313" key="2">
    <source>
        <dbReference type="Proteomes" id="UP000708208"/>
    </source>
</evidence>
<accession>A0A8J2K405</accession>
<reference evidence="1" key="1">
    <citation type="submission" date="2021-06" db="EMBL/GenBank/DDBJ databases">
        <authorList>
            <person name="Hodson N. C."/>
            <person name="Mongue J. A."/>
            <person name="Jaron S. K."/>
        </authorList>
    </citation>
    <scope>NUCLEOTIDE SEQUENCE</scope>
</reference>
<name>A0A8J2K405_9HEXA</name>
<dbReference type="Proteomes" id="UP000708208">
    <property type="component" value="Unassembled WGS sequence"/>
</dbReference>
<organism evidence="1 2">
    <name type="scientific">Allacma fusca</name>
    <dbReference type="NCBI Taxonomy" id="39272"/>
    <lineage>
        <taxon>Eukaryota</taxon>
        <taxon>Metazoa</taxon>
        <taxon>Ecdysozoa</taxon>
        <taxon>Arthropoda</taxon>
        <taxon>Hexapoda</taxon>
        <taxon>Collembola</taxon>
        <taxon>Symphypleona</taxon>
        <taxon>Sminthuridae</taxon>
        <taxon>Allacma</taxon>
    </lineage>
</organism>
<dbReference type="EMBL" id="CAJVCH010149286">
    <property type="protein sequence ID" value="CAG7727486.1"/>
    <property type="molecule type" value="Genomic_DNA"/>
</dbReference>
<gene>
    <name evidence="1" type="ORF">AFUS01_LOCUS16327</name>
</gene>
<dbReference type="OrthoDB" id="158672at2759"/>
<feature type="non-terminal residue" evidence="1">
    <location>
        <position position="1"/>
    </location>
</feature>
<proteinExistence type="predicted"/>